<keyword evidence="4" id="KW-1185">Reference proteome</keyword>
<dbReference type="OrthoDB" id="3637276at2"/>
<feature type="transmembrane region" description="Helical" evidence="2">
    <location>
        <begin position="101"/>
        <end position="119"/>
    </location>
</feature>
<keyword evidence="2" id="KW-0472">Membrane</keyword>
<evidence type="ECO:0000256" key="2">
    <source>
        <dbReference type="SAM" id="Phobius"/>
    </source>
</evidence>
<evidence type="ECO:0000256" key="1">
    <source>
        <dbReference type="SAM" id="MobiDB-lite"/>
    </source>
</evidence>
<keyword evidence="2" id="KW-0812">Transmembrane</keyword>
<proteinExistence type="predicted"/>
<evidence type="ECO:0000313" key="3">
    <source>
        <dbReference type="EMBL" id="QAY72988.1"/>
    </source>
</evidence>
<evidence type="ECO:0008006" key="5">
    <source>
        <dbReference type="Google" id="ProtNLM"/>
    </source>
</evidence>
<feature type="transmembrane region" description="Helical" evidence="2">
    <location>
        <begin position="67"/>
        <end position="89"/>
    </location>
</feature>
<reference evidence="3 4" key="1">
    <citation type="submission" date="2019-01" db="EMBL/GenBank/DDBJ databases">
        <title>Genome sequencing of strain FW100M-8.</title>
        <authorList>
            <person name="Heo J."/>
            <person name="Kim S.-J."/>
            <person name="Kim J.-S."/>
            <person name="Hong S.-B."/>
            <person name="Kwon S.-W."/>
        </authorList>
    </citation>
    <scope>NUCLEOTIDE SEQUENCE [LARGE SCALE GENOMIC DNA]</scope>
    <source>
        <strain evidence="3 4">FW100M-8</strain>
    </source>
</reference>
<protein>
    <recommendedName>
        <fullName evidence="5">Large exoprotein</fullName>
    </recommendedName>
</protein>
<dbReference type="InterPro" id="IPR043739">
    <property type="entry name" value="DUF5684"/>
</dbReference>
<organism evidence="3 4">
    <name type="scientific">Agromyces protaetiae</name>
    <dbReference type="NCBI Taxonomy" id="2509455"/>
    <lineage>
        <taxon>Bacteria</taxon>
        <taxon>Bacillati</taxon>
        <taxon>Actinomycetota</taxon>
        <taxon>Actinomycetes</taxon>
        <taxon>Micrococcales</taxon>
        <taxon>Microbacteriaceae</taxon>
        <taxon>Agromyces</taxon>
    </lineage>
</organism>
<dbReference type="Pfam" id="PF18936">
    <property type="entry name" value="DUF5684"/>
    <property type="match status" value="1"/>
</dbReference>
<feature type="transmembrane region" description="Helical" evidence="2">
    <location>
        <begin position="6"/>
        <end position="29"/>
    </location>
</feature>
<dbReference type="Proteomes" id="UP000291259">
    <property type="component" value="Chromosome"/>
</dbReference>
<name>A0A4P6FR30_9MICO</name>
<keyword evidence="2" id="KW-1133">Transmembrane helix</keyword>
<gene>
    <name evidence="3" type="ORF">ET445_06160</name>
</gene>
<dbReference type="KEGG" id="agf:ET445_06160"/>
<dbReference type="EMBL" id="CP035491">
    <property type="protein sequence ID" value="QAY72988.1"/>
    <property type="molecule type" value="Genomic_DNA"/>
</dbReference>
<dbReference type="RefSeq" id="WP_129189803.1">
    <property type="nucleotide sequence ID" value="NZ_CP035491.1"/>
</dbReference>
<accession>A0A4P6FR30</accession>
<feature type="compositionally biased region" description="Pro residues" evidence="1">
    <location>
        <begin position="247"/>
        <end position="260"/>
    </location>
</feature>
<feature type="region of interest" description="Disordered" evidence="1">
    <location>
        <begin position="241"/>
        <end position="260"/>
    </location>
</feature>
<sequence length="283" mass="29029">MDFDPTPYLVWIFVGYGVMFAGAIGMYVLSGLSLSRIFQKTGNEGWPAWVPVYNTFQMLKIVGLPGWIAFLIFVPFGSFVVLVYTIMAIHRFSRGFGKGTGFTVLGALLGLVWQVILAFGDTPKWNPALALPAGAGGGSDFAAAVGYGAGAYAPAGYPAVPPAVGGYAPAYPAPAAPQAVVPDVPVAPVAPAVPVAPVFAAPAPAAVAPQFAAPAAPQYAAPAPAAPEYAAPPAPPYAQPAPQYAAPVPPAPQPVQAPAAEPSPYPGYILVDGRWVADPNYRG</sequence>
<dbReference type="AlphaFoldDB" id="A0A4P6FR30"/>
<evidence type="ECO:0000313" key="4">
    <source>
        <dbReference type="Proteomes" id="UP000291259"/>
    </source>
</evidence>